<feature type="region of interest" description="Disordered" evidence="1">
    <location>
        <begin position="104"/>
        <end position="133"/>
    </location>
</feature>
<gene>
    <name evidence="2" type="ORF">EDD18DRAFT_1157568</name>
</gene>
<feature type="compositionally biased region" description="Pro residues" evidence="1">
    <location>
        <begin position="546"/>
        <end position="566"/>
    </location>
</feature>
<feature type="compositionally biased region" description="Low complexity" evidence="1">
    <location>
        <begin position="466"/>
        <end position="485"/>
    </location>
</feature>
<dbReference type="Proteomes" id="UP001175228">
    <property type="component" value="Unassembled WGS sequence"/>
</dbReference>
<feature type="compositionally biased region" description="Basic and acidic residues" evidence="1">
    <location>
        <begin position="285"/>
        <end position="296"/>
    </location>
</feature>
<proteinExistence type="predicted"/>
<reference evidence="2" key="1">
    <citation type="submission" date="2023-06" db="EMBL/GenBank/DDBJ databases">
        <authorList>
            <consortium name="Lawrence Berkeley National Laboratory"/>
            <person name="Ahrendt S."/>
            <person name="Sahu N."/>
            <person name="Indic B."/>
            <person name="Wong-Bajracharya J."/>
            <person name="Merenyi Z."/>
            <person name="Ke H.-M."/>
            <person name="Monk M."/>
            <person name="Kocsube S."/>
            <person name="Drula E."/>
            <person name="Lipzen A."/>
            <person name="Balint B."/>
            <person name="Henrissat B."/>
            <person name="Andreopoulos B."/>
            <person name="Martin F.M."/>
            <person name="Harder C.B."/>
            <person name="Rigling D."/>
            <person name="Ford K.L."/>
            <person name="Foster G.D."/>
            <person name="Pangilinan J."/>
            <person name="Papanicolaou A."/>
            <person name="Barry K."/>
            <person name="LaButti K."/>
            <person name="Viragh M."/>
            <person name="Koriabine M."/>
            <person name="Yan M."/>
            <person name="Riley R."/>
            <person name="Champramary S."/>
            <person name="Plett K.L."/>
            <person name="Tsai I.J."/>
            <person name="Slot J."/>
            <person name="Sipos G."/>
            <person name="Plett J."/>
            <person name="Nagy L.G."/>
            <person name="Grigoriev I.V."/>
        </authorList>
    </citation>
    <scope>NUCLEOTIDE SEQUENCE</scope>
    <source>
        <strain evidence="2">HWK02</strain>
    </source>
</reference>
<name>A0AA39UQJ4_9AGAR</name>
<feature type="region of interest" description="Disordered" evidence="1">
    <location>
        <begin position="452"/>
        <end position="580"/>
    </location>
</feature>
<keyword evidence="3" id="KW-1185">Reference proteome</keyword>
<feature type="compositionally biased region" description="Basic and acidic residues" evidence="1">
    <location>
        <begin position="346"/>
        <end position="355"/>
    </location>
</feature>
<organism evidence="2 3">
    <name type="scientific">Armillaria luteobubalina</name>
    <dbReference type="NCBI Taxonomy" id="153913"/>
    <lineage>
        <taxon>Eukaryota</taxon>
        <taxon>Fungi</taxon>
        <taxon>Dikarya</taxon>
        <taxon>Basidiomycota</taxon>
        <taxon>Agaricomycotina</taxon>
        <taxon>Agaricomycetes</taxon>
        <taxon>Agaricomycetidae</taxon>
        <taxon>Agaricales</taxon>
        <taxon>Marasmiineae</taxon>
        <taxon>Physalacriaceae</taxon>
        <taxon>Armillaria</taxon>
    </lineage>
</organism>
<feature type="region of interest" description="Disordered" evidence="1">
    <location>
        <begin position="259"/>
        <end position="378"/>
    </location>
</feature>
<feature type="compositionally biased region" description="Polar residues" evidence="1">
    <location>
        <begin position="366"/>
        <end position="378"/>
    </location>
</feature>
<dbReference type="AlphaFoldDB" id="A0AA39UQJ4"/>
<feature type="compositionally biased region" description="Basic residues" evidence="1">
    <location>
        <begin position="524"/>
        <end position="537"/>
    </location>
</feature>
<feature type="compositionally biased region" description="Pro residues" evidence="1">
    <location>
        <begin position="114"/>
        <end position="127"/>
    </location>
</feature>
<accession>A0AA39UQJ4</accession>
<dbReference type="EMBL" id="JAUEPU010000011">
    <property type="protein sequence ID" value="KAK0498403.1"/>
    <property type="molecule type" value="Genomic_DNA"/>
</dbReference>
<evidence type="ECO:0000256" key="1">
    <source>
        <dbReference type="SAM" id="MobiDB-lite"/>
    </source>
</evidence>
<sequence>MLSPGKHAPVQCQDVSIVARTRSGSSVFIATGADPSFNRPLFVPSVFTIPPTFLLLIPAFPMSEYPDRLESQRRIRPLDPAAVRRRSHVSQSWHDYDGSVSASTRSWVQSTQQNPPPPPEQLLPPPTTLGLRTVNPDENELEDFSEYMTIRQEDFHNLPDYPSTSWTTPGGNHGLHVVNGSPTKTKKRFVGGFVTGLKRIPKAMFGAGGLKVKENTLPQYRTNPSTPIVSQMPRTHASLGEGSIPAALATAELQRHRNNPTFRLDPPVEGYELSAPSPTEVPIDQTRDSIHPESRRTSLHLAMPEPSIVLPPSQPLSRRQSHVSPRLPRRETSTSHPPSIPAHPAPSEDYRRMSKADSQGGHGLESATSTSVGAEPSFSSDLNPVLRFITGLYDMPWVAPERITVDYRPGVDRGAWVWKWTHAKNGSNGTRGRKVMVLKPIPKVLASWYTTGDGSGKKMPVKEHCSSGASGTRSSMATSRATTSGHTRRRVPIRSSVFLPDPSTLPRSVRRSKPPSRPGTSSHSGRHRDHDRRRRRTASPSYPHGYAPPPTPPIPPFVFMPSPAPAPSQEGSHAQPSPAPSVPLFGPVYMQMLPPTSMSSVNTSPGMAGRGAGLQPGYGYGYSPMVVPATPPHV</sequence>
<evidence type="ECO:0000313" key="2">
    <source>
        <dbReference type="EMBL" id="KAK0498403.1"/>
    </source>
</evidence>
<evidence type="ECO:0000313" key="3">
    <source>
        <dbReference type="Proteomes" id="UP001175228"/>
    </source>
</evidence>
<comment type="caution">
    <text evidence="2">The sequence shown here is derived from an EMBL/GenBank/DDBJ whole genome shotgun (WGS) entry which is preliminary data.</text>
</comment>
<protein>
    <submittedName>
        <fullName evidence="2">Uncharacterized protein</fullName>
    </submittedName>
</protein>